<dbReference type="NCBIfam" id="TIGR02907">
    <property type="entry name" value="spore_VI_D"/>
    <property type="match status" value="1"/>
</dbReference>
<dbReference type="RefSeq" id="WP_411159799.1">
    <property type="nucleotide sequence ID" value="NZ_JBJOSA010000009.1"/>
</dbReference>
<organism evidence="3 4">
    <name type="scientific">Rossellomorea oryzaecorticis</name>
    <dbReference type="NCBI Taxonomy" id="1396505"/>
    <lineage>
        <taxon>Bacteria</taxon>
        <taxon>Bacillati</taxon>
        <taxon>Bacillota</taxon>
        <taxon>Bacilli</taxon>
        <taxon>Bacillales</taxon>
        <taxon>Bacillaceae</taxon>
        <taxon>Rossellomorea</taxon>
    </lineage>
</organism>
<feature type="compositionally biased region" description="Acidic residues" evidence="1">
    <location>
        <begin position="174"/>
        <end position="186"/>
    </location>
</feature>
<reference evidence="3 4" key="1">
    <citation type="submission" date="2024-12" db="EMBL/GenBank/DDBJ databases">
        <authorList>
            <person name="Li X."/>
            <person name="Zhang D."/>
        </authorList>
    </citation>
    <scope>NUCLEOTIDE SEQUENCE [LARGE SCALE GENOMIC DNA]</scope>
    <source>
        <strain evidence="3 4">JCM19602</strain>
    </source>
</reference>
<dbReference type="EMBL" id="JBJOSA010000009">
    <property type="protein sequence ID" value="MFL8937625.1"/>
    <property type="molecule type" value="Genomic_DNA"/>
</dbReference>
<evidence type="ECO:0000259" key="2">
    <source>
        <dbReference type="PROSITE" id="PS51782"/>
    </source>
</evidence>
<evidence type="ECO:0000313" key="3">
    <source>
        <dbReference type="EMBL" id="MFL8937625.1"/>
    </source>
</evidence>
<dbReference type="Pfam" id="PF20918">
    <property type="entry name" value="SPOCS_spoVID-N"/>
    <property type="match status" value="1"/>
</dbReference>
<accession>A0ABW8VQG4</accession>
<keyword evidence="4" id="KW-1185">Reference proteome</keyword>
<dbReference type="SMART" id="SM00257">
    <property type="entry name" value="LysM"/>
    <property type="match status" value="1"/>
</dbReference>
<gene>
    <name evidence="3" type="primary">spoVID</name>
    <name evidence="3" type="ORF">ACKA06_12600</name>
</gene>
<dbReference type="Proteomes" id="UP001628668">
    <property type="component" value="Unassembled WGS sequence"/>
</dbReference>
<feature type="domain" description="LysM" evidence="2">
    <location>
        <begin position="367"/>
        <end position="411"/>
    </location>
</feature>
<dbReference type="InterPro" id="IPR014256">
    <property type="entry name" value="Spore_VI_D"/>
</dbReference>
<dbReference type="InterPro" id="IPR018392">
    <property type="entry name" value="LysM"/>
</dbReference>
<dbReference type="InterPro" id="IPR048862">
    <property type="entry name" value="SPOCS_spoVID_N"/>
</dbReference>
<dbReference type="CDD" id="cd00118">
    <property type="entry name" value="LysM"/>
    <property type="match status" value="1"/>
</dbReference>
<dbReference type="InterPro" id="IPR036779">
    <property type="entry name" value="LysM_dom_sf"/>
</dbReference>
<feature type="region of interest" description="Disordered" evidence="1">
    <location>
        <begin position="172"/>
        <end position="342"/>
    </location>
</feature>
<dbReference type="PROSITE" id="PS51782">
    <property type="entry name" value="LYSM"/>
    <property type="match status" value="1"/>
</dbReference>
<protein>
    <submittedName>
        <fullName evidence="3">Stage VI sporulation protein D</fullName>
    </submittedName>
</protein>
<dbReference type="Gene3D" id="3.10.350.10">
    <property type="entry name" value="LysM domain"/>
    <property type="match status" value="1"/>
</dbReference>
<dbReference type="Pfam" id="PF01476">
    <property type="entry name" value="LysM"/>
    <property type="match status" value="1"/>
</dbReference>
<sequence length="420" mass="48278">MSQDQQSCLRFSLEESIWFKKGQEVEELLSISLDPHITIQEQEQYVLIRGTLDLSGEYLPTTLRDEEGVDEFEASGKFVQIVEKREKGENEFVHRFPVDVTIPKNRIANLGEIDVFVESFDYVVPENACLKLNADLTITGIYGEQQTHTPLEVEYKEEELYAPLHRSTAFADAPAEEAEAEAEAEAESPQYYDRDNDESYDQEEVHVSYGEDADQDDHGYENTEVESADDISESPEDDYQPFTLEGRTPPAEEEDEIPVHIQYDSHSAQEESYFRKENVFELPEHELSESSQEQEVPQPQPASEQMNMQKQEPVQEVEEEEESSSMEEEVEEEPTAKKKKVKGKKYESISLTDFFARKEEERAAMLRVCIVQEGETLDQIAEKYDLTIAQLLRVNHLEANQDVYSGQVLYIPNEDPVFKA</sequence>
<feature type="compositionally biased region" description="Basic and acidic residues" evidence="1">
    <location>
        <begin position="267"/>
        <end position="288"/>
    </location>
</feature>
<dbReference type="SUPFAM" id="SSF54106">
    <property type="entry name" value="LysM domain"/>
    <property type="match status" value="1"/>
</dbReference>
<feature type="compositionally biased region" description="Low complexity" evidence="1">
    <location>
        <begin position="289"/>
        <end position="314"/>
    </location>
</feature>
<name>A0ABW8VQG4_9BACI</name>
<feature type="compositionally biased region" description="Acidic residues" evidence="1">
    <location>
        <begin position="315"/>
        <end position="333"/>
    </location>
</feature>
<feature type="compositionally biased region" description="Acidic residues" evidence="1">
    <location>
        <begin position="223"/>
        <end position="239"/>
    </location>
</feature>
<proteinExistence type="predicted"/>
<evidence type="ECO:0000313" key="4">
    <source>
        <dbReference type="Proteomes" id="UP001628668"/>
    </source>
</evidence>
<comment type="caution">
    <text evidence="3">The sequence shown here is derived from an EMBL/GenBank/DDBJ whole genome shotgun (WGS) entry which is preliminary data.</text>
</comment>
<evidence type="ECO:0000256" key="1">
    <source>
        <dbReference type="SAM" id="MobiDB-lite"/>
    </source>
</evidence>